<sequence>MEINKSLTLEPRGYTGFLHIRCEHCGKTKTFCTKHQLSYYGCKECGEKTDLKNLKLAFINCECGGMARYFTNETAELIELNCINCGMPVALKYNAKKKLYETIRS</sequence>
<proteinExistence type="predicted"/>
<name>A0A8S5M1X3_9CAUD</name>
<organism evidence="1">
    <name type="scientific">Siphoviridae sp. ctrfD19</name>
    <dbReference type="NCBI Taxonomy" id="2826478"/>
    <lineage>
        <taxon>Viruses</taxon>
        <taxon>Duplodnaviria</taxon>
        <taxon>Heunggongvirae</taxon>
        <taxon>Uroviricota</taxon>
        <taxon>Caudoviricetes</taxon>
    </lineage>
</organism>
<dbReference type="EMBL" id="BK014797">
    <property type="protein sequence ID" value="DAD76236.1"/>
    <property type="molecule type" value="Genomic_DNA"/>
</dbReference>
<accession>A0A8S5M1X3</accession>
<evidence type="ECO:0000313" key="1">
    <source>
        <dbReference type="EMBL" id="DAD76236.1"/>
    </source>
</evidence>
<reference evidence="1" key="1">
    <citation type="journal article" date="2021" name="Proc. Natl. Acad. Sci. U.S.A.">
        <title>A Catalog of Tens of Thousands of Viruses from Human Metagenomes Reveals Hidden Associations with Chronic Diseases.</title>
        <authorList>
            <person name="Tisza M.J."/>
            <person name="Buck C.B."/>
        </authorList>
    </citation>
    <scope>NUCLEOTIDE SEQUENCE</scope>
    <source>
        <strain evidence="1">CtrfD19</strain>
    </source>
</reference>
<protein>
    <submittedName>
        <fullName evidence="1">Alpha-aminoadipate carrier protein</fullName>
    </submittedName>
</protein>